<evidence type="ECO:0000313" key="8">
    <source>
        <dbReference type="Proteomes" id="UP000015531"/>
    </source>
</evidence>
<keyword evidence="3" id="KW-0238">DNA-binding</keyword>
<dbReference type="PANTHER" id="PTHR30629">
    <property type="entry name" value="PROPHAGE INTEGRASE"/>
    <property type="match status" value="1"/>
</dbReference>
<dbReference type="GO" id="GO:0003677">
    <property type="term" value="F:DNA binding"/>
    <property type="evidence" value="ECO:0007669"/>
    <property type="project" value="UniProtKB-KW"/>
</dbReference>
<dbReference type="InterPro" id="IPR010998">
    <property type="entry name" value="Integrase_recombinase_N"/>
</dbReference>
<comment type="similarity">
    <text evidence="1">Belongs to the 'phage' integrase family.</text>
</comment>
<dbReference type="Gene3D" id="3.30.160.390">
    <property type="entry name" value="Integrase, DNA-binding domain"/>
    <property type="match status" value="1"/>
</dbReference>
<dbReference type="InterPro" id="IPR050808">
    <property type="entry name" value="Phage_Integrase"/>
</dbReference>
<dbReference type="Gene3D" id="1.10.443.10">
    <property type="entry name" value="Intergrase catalytic core"/>
    <property type="match status" value="1"/>
</dbReference>
<keyword evidence="2" id="KW-0229">DNA integration</keyword>
<dbReference type="Proteomes" id="UP000015531">
    <property type="component" value="Unassembled WGS sequence"/>
</dbReference>
<keyword evidence="4" id="KW-0233">DNA recombination</keyword>
<dbReference type="InterPro" id="IPR025166">
    <property type="entry name" value="Integrase_DNA_bind_dom"/>
</dbReference>
<name>T0IRD6_9SPHN</name>
<dbReference type="eggNOG" id="COG0582">
    <property type="taxonomic scope" value="Bacteria"/>
</dbReference>
<feature type="domain" description="Tyr recombinase" evidence="6">
    <location>
        <begin position="226"/>
        <end position="401"/>
    </location>
</feature>
<dbReference type="PROSITE" id="PS51898">
    <property type="entry name" value="TYR_RECOMBINASE"/>
    <property type="match status" value="1"/>
</dbReference>
<evidence type="ECO:0000313" key="7">
    <source>
        <dbReference type="EMBL" id="EQB12224.1"/>
    </source>
</evidence>
<dbReference type="InterPro" id="IPR011010">
    <property type="entry name" value="DNA_brk_join_enz"/>
</dbReference>
<accession>T0IRD6</accession>
<evidence type="ECO:0000256" key="1">
    <source>
        <dbReference type="ARBA" id="ARBA00008857"/>
    </source>
</evidence>
<evidence type="ECO:0000256" key="5">
    <source>
        <dbReference type="SAM" id="MobiDB-lite"/>
    </source>
</evidence>
<comment type="caution">
    <text evidence="7">The sequence shown here is derived from an EMBL/GenBank/DDBJ whole genome shotgun (WGS) entry which is preliminary data.</text>
</comment>
<evidence type="ECO:0000259" key="6">
    <source>
        <dbReference type="PROSITE" id="PS51898"/>
    </source>
</evidence>
<dbReference type="Gene3D" id="1.10.150.130">
    <property type="match status" value="1"/>
</dbReference>
<dbReference type="InterPro" id="IPR002104">
    <property type="entry name" value="Integrase_catalytic"/>
</dbReference>
<evidence type="ECO:0000256" key="2">
    <source>
        <dbReference type="ARBA" id="ARBA00022908"/>
    </source>
</evidence>
<evidence type="ECO:0000256" key="3">
    <source>
        <dbReference type="ARBA" id="ARBA00023125"/>
    </source>
</evidence>
<dbReference type="AlphaFoldDB" id="T0IRD6"/>
<dbReference type="GO" id="GO:0006310">
    <property type="term" value="P:DNA recombination"/>
    <property type="evidence" value="ECO:0007669"/>
    <property type="project" value="UniProtKB-KW"/>
</dbReference>
<evidence type="ECO:0000256" key="4">
    <source>
        <dbReference type="ARBA" id="ARBA00023172"/>
    </source>
</evidence>
<organism evidence="7 8">
    <name type="scientific">Sphingobium lactosutens DS20</name>
    <dbReference type="NCBI Taxonomy" id="1331060"/>
    <lineage>
        <taxon>Bacteria</taxon>
        <taxon>Pseudomonadati</taxon>
        <taxon>Pseudomonadota</taxon>
        <taxon>Alphaproteobacteria</taxon>
        <taxon>Sphingomonadales</taxon>
        <taxon>Sphingomonadaceae</taxon>
        <taxon>Sphingobium</taxon>
    </lineage>
</organism>
<keyword evidence="8" id="KW-1185">Reference proteome</keyword>
<proteinExistence type="inferred from homology"/>
<dbReference type="EMBL" id="ATDP01000104">
    <property type="protein sequence ID" value="EQB12224.1"/>
    <property type="molecule type" value="Genomic_DNA"/>
</dbReference>
<dbReference type="InterPro" id="IPR013762">
    <property type="entry name" value="Integrase-like_cat_sf"/>
</dbReference>
<dbReference type="GO" id="GO:0015074">
    <property type="term" value="P:DNA integration"/>
    <property type="evidence" value="ECO:0007669"/>
    <property type="project" value="UniProtKB-KW"/>
</dbReference>
<feature type="region of interest" description="Disordered" evidence="5">
    <location>
        <begin position="158"/>
        <end position="190"/>
    </location>
</feature>
<dbReference type="Pfam" id="PF13356">
    <property type="entry name" value="Arm-DNA-bind_3"/>
    <property type="match status" value="1"/>
</dbReference>
<dbReference type="Pfam" id="PF00589">
    <property type="entry name" value="Phage_integrase"/>
    <property type="match status" value="1"/>
</dbReference>
<sequence length="433" mass="47125">MTMPTAKVTKRAVDALELPAEKQTILWDTEIKGFGVRVLPSGLKTFIIQYRNIEGIKRRLNLGRYGVLTVEQARDQAKIKLGAVARGEDPAKEVYEARRDMNVAEMCNWYLVEARAGRILGRKNLPIKASSLDKDESRIKTHIKPLLGKRIVRHLTPSDIEQMQSDVKEGKTAKPRGPGRGGRATGGPSAASGCVGTIQAIIGHAKHKGLLAKHPTEGAKKLAGRKKTRRLSVIEIEMMGKAMAYAERNGENPVALGALRALLLTGYRREEGQAMQRAWVSTAGGYVAFPDTKGGAQIRAIGPAAVRVIESQPEIVGNPHAFPSELGSGAFTAVSACLQRVCKLARIEGVTPHTLRHTFGSVAGDLGFSELTIRAMLGHASQNVTQDYIHIDEALKLAVRRTSDEIERLLALGAARLETLQIRHMKEHECLAA</sequence>
<dbReference type="PATRIC" id="fig|1331060.3.peg.4050"/>
<gene>
    <name evidence="7" type="ORF">RLDS_20955</name>
</gene>
<protein>
    <submittedName>
        <fullName evidence="7">Integrase</fullName>
    </submittedName>
</protein>
<dbReference type="InterPro" id="IPR038488">
    <property type="entry name" value="Integrase_DNA-bd_sf"/>
</dbReference>
<dbReference type="PANTHER" id="PTHR30629:SF2">
    <property type="entry name" value="PROPHAGE INTEGRASE INTS-RELATED"/>
    <property type="match status" value="1"/>
</dbReference>
<reference evidence="7 8" key="1">
    <citation type="journal article" date="2013" name="Genome Announc.">
        <title>Draft Genome Sequence of Sphingobium lactosutens Strain DS20T, Isolated from a Hexachlorocyclohexane Dumpsite.</title>
        <authorList>
            <person name="Kumar R."/>
            <person name="Dwivedi V."/>
            <person name="Negi V."/>
            <person name="Khurana J.P."/>
            <person name="Lal R."/>
        </authorList>
    </citation>
    <scope>NUCLEOTIDE SEQUENCE [LARGE SCALE GENOMIC DNA]</scope>
    <source>
        <strain evidence="7 8">DS20</strain>
    </source>
</reference>
<dbReference type="SUPFAM" id="SSF56349">
    <property type="entry name" value="DNA breaking-rejoining enzymes"/>
    <property type="match status" value="1"/>
</dbReference>